<gene>
    <name evidence="3" type="ORF">E4K66_12645</name>
</gene>
<feature type="domain" description="Acyltransferase 3" evidence="2">
    <location>
        <begin position="25"/>
        <end position="384"/>
    </location>
</feature>
<evidence type="ECO:0000259" key="2">
    <source>
        <dbReference type="Pfam" id="PF01757"/>
    </source>
</evidence>
<feature type="transmembrane region" description="Helical" evidence="1">
    <location>
        <begin position="364"/>
        <end position="383"/>
    </location>
</feature>
<feature type="transmembrane region" description="Helical" evidence="1">
    <location>
        <begin position="300"/>
        <end position="320"/>
    </location>
</feature>
<comment type="caution">
    <text evidence="3">The sequence shown here is derived from an EMBL/GenBank/DDBJ whole genome shotgun (WGS) entry which is preliminary data.</text>
</comment>
<keyword evidence="4" id="KW-1185">Reference proteome</keyword>
<keyword evidence="1" id="KW-0812">Transmembrane</keyword>
<reference evidence="3 4" key="1">
    <citation type="submission" date="2019-03" db="EMBL/GenBank/DDBJ databases">
        <title>Bradyrhizobium strains diversity isolated from Chamaecrista fasciculata.</title>
        <authorList>
            <person name="Urquiaga M.C.O."/>
            <person name="Hungria M."/>
            <person name="Delamuta J.R.M."/>
        </authorList>
    </citation>
    <scope>NUCLEOTIDE SEQUENCE [LARGE SCALE GENOMIC DNA]</scope>
    <source>
        <strain evidence="3 4">CNPSo 3424</strain>
    </source>
</reference>
<dbReference type="RefSeq" id="WP_126260863.1">
    <property type="nucleotide sequence ID" value="NZ_SPQU01000005.1"/>
</dbReference>
<dbReference type="OrthoDB" id="7283199at2"/>
<dbReference type="AlphaFoldDB" id="A0A4Y9L9A3"/>
<dbReference type="PANTHER" id="PTHR36927">
    <property type="entry name" value="BLR4337 PROTEIN"/>
    <property type="match status" value="1"/>
</dbReference>
<keyword evidence="3" id="KW-0808">Transferase</keyword>
<evidence type="ECO:0000313" key="3">
    <source>
        <dbReference type="EMBL" id="TFV39257.1"/>
    </source>
</evidence>
<dbReference type="PANTHER" id="PTHR36927:SF4">
    <property type="entry name" value="BLR5718 PROTEIN"/>
    <property type="match status" value="1"/>
</dbReference>
<feature type="transmembrane region" description="Helical" evidence="1">
    <location>
        <begin position="340"/>
        <end position="358"/>
    </location>
</feature>
<sequence>MITMSHSATIGAEAHAAPTSKVRNLAIDRVRTFLTLVVLLHHAVIPYTYFGHTDPSYFFGFDMIVLATDSFFMAMFFFLSGLFAWSGIARKGVRSYMADRLLRLGLPFAICALTVIPVAYYAISLRQHPEIGFAEFWWNMVTKGPWPSGPIWFLWVLFAFDLVACLLYRLSPNLLDPINRLSLHGRRRPAVFFAVMLAVTAAFYIPGLVHYGHSSWFEFGPFSVQHGRVMLYATYFFFGAGIGVAQMDRGLLAVDGRMAKVSWDWMVLAIVPYCLLWGLILIKREILGNPSPLPDWYEALYAICFTVFSVAIMFLILAIFQRFKQSGSARLLDPMHGDAFGMFLVHYPIALWLQYWLFDYDLPAIVKATIGFVLTVAASWALTRALRQIPGASRVL</sequence>
<dbReference type="GO" id="GO:0016747">
    <property type="term" value="F:acyltransferase activity, transferring groups other than amino-acyl groups"/>
    <property type="evidence" value="ECO:0007669"/>
    <property type="project" value="InterPro"/>
</dbReference>
<evidence type="ECO:0000256" key="1">
    <source>
        <dbReference type="SAM" id="Phobius"/>
    </source>
</evidence>
<feature type="transmembrane region" description="Helical" evidence="1">
    <location>
        <begin position="229"/>
        <end position="251"/>
    </location>
</feature>
<dbReference type="InterPro" id="IPR002656">
    <property type="entry name" value="Acyl_transf_3_dom"/>
</dbReference>
<dbReference type="Proteomes" id="UP000298225">
    <property type="component" value="Unassembled WGS sequence"/>
</dbReference>
<feature type="transmembrane region" description="Helical" evidence="1">
    <location>
        <begin position="30"/>
        <end position="50"/>
    </location>
</feature>
<dbReference type="EMBL" id="SPQU01000005">
    <property type="protein sequence ID" value="TFV39257.1"/>
    <property type="molecule type" value="Genomic_DNA"/>
</dbReference>
<evidence type="ECO:0000313" key="4">
    <source>
        <dbReference type="Proteomes" id="UP000298225"/>
    </source>
</evidence>
<keyword evidence="1" id="KW-1133">Transmembrane helix</keyword>
<feature type="transmembrane region" description="Helical" evidence="1">
    <location>
        <begin position="101"/>
        <end position="123"/>
    </location>
</feature>
<feature type="transmembrane region" description="Helical" evidence="1">
    <location>
        <begin position="151"/>
        <end position="170"/>
    </location>
</feature>
<dbReference type="Pfam" id="PF01757">
    <property type="entry name" value="Acyl_transf_3"/>
    <property type="match status" value="1"/>
</dbReference>
<feature type="transmembrane region" description="Helical" evidence="1">
    <location>
        <begin position="70"/>
        <end position="89"/>
    </location>
</feature>
<accession>A0A4Y9L9A3</accession>
<proteinExistence type="predicted"/>
<dbReference type="InterPro" id="IPR050623">
    <property type="entry name" value="Glucan_succinyl_AcylTrfase"/>
</dbReference>
<protein>
    <submittedName>
        <fullName evidence="3">Acyltransferase</fullName>
    </submittedName>
</protein>
<keyword evidence="3" id="KW-0012">Acyltransferase</keyword>
<name>A0A4Y9L9A3_9BRAD</name>
<keyword evidence="1" id="KW-0472">Membrane</keyword>
<feature type="transmembrane region" description="Helical" evidence="1">
    <location>
        <begin position="263"/>
        <end position="280"/>
    </location>
</feature>
<organism evidence="3 4">
    <name type="scientific">Bradyrhizobium frederickii</name>
    <dbReference type="NCBI Taxonomy" id="2560054"/>
    <lineage>
        <taxon>Bacteria</taxon>
        <taxon>Pseudomonadati</taxon>
        <taxon>Pseudomonadota</taxon>
        <taxon>Alphaproteobacteria</taxon>
        <taxon>Hyphomicrobiales</taxon>
        <taxon>Nitrobacteraceae</taxon>
        <taxon>Bradyrhizobium</taxon>
    </lineage>
</organism>
<feature type="transmembrane region" description="Helical" evidence="1">
    <location>
        <begin position="190"/>
        <end position="209"/>
    </location>
</feature>